<proteinExistence type="predicted"/>
<dbReference type="InterPro" id="IPR050289">
    <property type="entry name" value="TorD/DmsD_chaperones"/>
</dbReference>
<reference evidence="2 3" key="1">
    <citation type="submission" date="2020-04" db="EMBL/GenBank/DDBJ databases">
        <title>Ferrimonas sp. S7 isolated from sea water.</title>
        <authorList>
            <person name="Bae S.S."/>
            <person name="Baek K."/>
        </authorList>
    </citation>
    <scope>NUCLEOTIDE SEQUENCE [LARGE SCALE GENOMIC DNA]</scope>
    <source>
        <strain evidence="2 3">S7</strain>
    </source>
</reference>
<dbReference type="AlphaFoldDB" id="A0A6H1UI02"/>
<accession>A0A6H1UI02</accession>
<gene>
    <name evidence="2" type="ORF">HER31_15975</name>
</gene>
<dbReference type="InterPro" id="IPR026269">
    <property type="entry name" value="DmsD-type"/>
</dbReference>
<dbReference type="Pfam" id="PF02613">
    <property type="entry name" value="Nitrate_red_del"/>
    <property type="match status" value="1"/>
</dbReference>
<dbReference type="PANTHER" id="PTHR34227">
    <property type="entry name" value="CHAPERONE PROTEIN YCDY"/>
    <property type="match status" value="1"/>
</dbReference>
<evidence type="ECO:0000313" key="3">
    <source>
        <dbReference type="Proteomes" id="UP000501602"/>
    </source>
</evidence>
<dbReference type="EMBL" id="CP051180">
    <property type="protein sequence ID" value="QIZ78259.1"/>
    <property type="molecule type" value="Genomic_DNA"/>
</dbReference>
<keyword evidence="3" id="KW-1185">Reference proteome</keyword>
<dbReference type="Proteomes" id="UP000501602">
    <property type="component" value="Chromosome"/>
</dbReference>
<dbReference type="InterPro" id="IPR036411">
    <property type="entry name" value="TorD-like_sf"/>
</dbReference>
<organism evidence="2 3">
    <name type="scientific">Ferrimonas lipolytica</name>
    <dbReference type="NCBI Taxonomy" id="2724191"/>
    <lineage>
        <taxon>Bacteria</taxon>
        <taxon>Pseudomonadati</taxon>
        <taxon>Pseudomonadota</taxon>
        <taxon>Gammaproteobacteria</taxon>
        <taxon>Alteromonadales</taxon>
        <taxon>Ferrimonadaceae</taxon>
        <taxon>Ferrimonas</taxon>
    </lineage>
</organism>
<dbReference type="InterPro" id="IPR020945">
    <property type="entry name" value="DMSO/NO3_reduct_chaperone"/>
</dbReference>
<dbReference type="KEGG" id="fes:HER31_15975"/>
<dbReference type="PANTHER" id="PTHR34227:SF13">
    <property type="entry name" value="TAT PROOFREADING CHAPERONE DMSD-RELATED"/>
    <property type="match status" value="1"/>
</dbReference>
<protein>
    <submittedName>
        <fullName evidence="2">Cytoplasmic chaperone TorD family protein</fullName>
    </submittedName>
</protein>
<dbReference type="RefSeq" id="WP_168662051.1">
    <property type="nucleotide sequence ID" value="NZ_CP051180.1"/>
</dbReference>
<dbReference type="SUPFAM" id="SSF89155">
    <property type="entry name" value="TorD-like"/>
    <property type="match status" value="1"/>
</dbReference>
<evidence type="ECO:0000313" key="2">
    <source>
        <dbReference type="EMBL" id="QIZ78259.1"/>
    </source>
</evidence>
<evidence type="ECO:0000256" key="1">
    <source>
        <dbReference type="ARBA" id="ARBA00023186"/>
    </source>
</evidence>
<keyword evidence="1" id="KW-0143">Chaperone</keyword>
<name>A0A6H1UI02_9GAMM</name>
<dbReference type="PIRSF" id="PIRSF004690">
    <property type="entry name" value="DmsD"/>
    <property type="match status" value="1"/>
</dbReference>
<dbReference type="Gene3D" id="1.10.3480.10">
    <property type="entry name" value="TorD-like"/>
    <property type="match status" value="1"/>
</dbReference>
<sequence>MTQTDLLPYASAISGVLHNLYFNKPTTEFLADFRAGTLLRSWPQLGDATTHQHAIELIQSSLNELTDEQIERDYYRLFIGPGEMQAYPWGSVYTDRENLLFGASTQALLTFLQRWQVEVNLDSHQPHDHIGLLLGVLGQLLANEQLVAVDELLQQHLMPWAPRLLECIDMGANSGFYRGFGMLTQALLNRLMAERELTAHKVQLFK</sequence>